<dbReference type="CDD" id="cd00187">
    <property type="entry name" value="TOP4c"/>
    <property type="match status" value="1"/>
</dbReference>
<dbReference type="GO" id="GO:0019897">
    <property type="term" value="C:extrinsic component of plasma membrane"/>
    <property type="evidence" value="ECO:0007669"/>
    <property type="project" value="UniProtKB-UniRule"/>
</dbReference>
<evidence type="ECO:0000259" key="9">
    <source>
        <dbReference type="PROSITE" id="PS52040"/>
    </source>
</evidence>
<feature type="domain" description="Topo IIA-type catalytic" evidence="9">
    <location>
        <begin position="42"/>
        <end position="506"/>
    </location>
</feature>
<evidence type="ECO:0000256" key="5">
    <source>
        <dbReference type="ARBA" id="ARBA00023136"/>
    </source>
</evidence>
<dbReference type="InterPro" id="IPR050220">
    <property type="entry name" value="Type_II_DNA_Topoisomerases"/>
</dbReference>
<dbReference type="Gene3D" id="3.30.1360.40">
    <property type="match status" value="1"/>
</dbReference>
<evidence type="ECO:0000256" key="3">
    <source>
        <dbReference type="ARBA" id="ARBA00023029"/>
    </source>
</evidence>
<dbReference type="InterPro" id="IPR005742">
    <property type="entry name" value="TopoIV_A_Gneg"/>
</dbReference>
<dbReference type="PANTHER" id="PTHR43493">
    <property type="entry name" value="DNA GYRASE/TOPOISOMERASE SUBUNIT A"/>
    <property type="match status" value="1"/>
</dbReference>
<evidence type="ECO:0000256" key="1">
    <source>
        <dbReference type="ARBA" id="ARBA00000185"/>
    </source>
</evidence>
<feature type="site" description="Interaction with DNA" evidence="7">
    <location>
        <position position="86"/>
    </location>
</feature>
<protein>
    <recommendedName>
        <fullName evidence="7">DNA topoisomerase 4 subunit A</fullName>
        <ecNumber evidence="7">5.6.2.2</ecNumber>
    </recommendedName>
    <alternativeName>
        <fullName evidence="7">Topoisomerase IV subunit A</fullName>
    </alternativeName>
</protein>
<dbReference type="InterPro" id="IPR035516">
    <property type="entry name" value="Gyrase/topoIV_suA_C"/>
</dbReference>
<organism evidence="10 11">
    <name type="scientific">Rhizobium ruizarguesonis</name>
    <dbReference type="NCBI Taxonomy" id="2081791"/>
    <lineage>
        <taxon>Bacteria</taxon>
        <taxon>Pseudomonadati</taxon>
        <taxon>Pseudomonadota</taxon>
        <taxon>Alphaproteobacteria</taxon>
        <taxon>Hyphomicrobiales</taxon>
        <taxon>Rhizobiaceae</taxon>
        <taxon>Rhizobium/Agrobacterium group</taxon>
        <taxon>Rhizobium</taxon>
    </lineage>
</organism>
<dbReference type="Gene3D" id="1.10.268.10">
    <property type="entry name" value="Topoisomerase, domain 3"/>
    <property type="match status" value="1"/>
</dbReference>
<comment type="function">
    <text evidence="7">Topoisomerase IV is essential for chromosome segregation. It relaxes supercoiled DNA. Performs the decatenation events required during the replication of a circular DNA molecule.</text>
</comment>
<dbReference type="Gene3D" id="2.120.10.90">
    <property type="entry name" value="DNA gyrase/topoisomerase IV, subunit A, C-terminal"/>
    <property type="match status" value="1"/>
</dbReference>
<feature type="site" description="Interaction with DNA" evidence="7">
    <location>
        <position position="88"/>
    </location>
</feature>
<dbReference type="AlphaFoldDB" id="A0AB38I3P9"/>
<keyword evidence="6 7" id="KW-0413">Isomerase</keyword>
<dbReference type="Proteomes" id="UP000294215">
    <property type="component" value="Unassembled WGS sequence"/>
</dbReference>
<dbReference type="Gene3D" id="3.90.199.10">
    <property type="entry name" value="Topoisomerase II, domain 5"/>
    <property type="match status" value="1"/>
</dbReference>
<evidence type="ECO:0000256" key="8">
    <source>
        <dbReference type="PROSITE-ProRule" id="PRU01384"/>
    </source>
</evidence>
<accession>A0AB38I3P9</accession>
<evidence type="ECO:0000313" key="11">
    <source>
        <dbReference type="Proteomes" id="UP000294215"/>
    </source>
</evidence>
<dbReference type="GO" id="GO:0005524">
    <property type="term" value="F:ATP binding"/>
    <property type="evidence" value="ECO:0007669"/>
    <property type="project" value="InterPro"/>
</dbReference>
<feature type="site" description="Interaction with DNA" evidence="7">
    <location>
        <position position="50"/>
    </location>
</feature>
<comment type="subunit">
    <text evidence="7">Heterotetramer composed of ParC and ParE.</text>
</comment>
<evidence type="ECO:0000256" key="7">
    <source>
        <dbReference type="HAMAP-Rule" id="MF_00936"/>
    </source>
</evidence>
<dbReference type="InterPro" id="IPR013757">
    <property type="entry name" value="Topo_IIA_A_a_sf"/>
</dbReference>
<keyword evidence="4 7" id="KW-0238">DNA-binding</keyword>
<dbReference type="InterPro" id="IPR013760">
    <property type="entry name" value="Topo_IIA-like_dom_sf"/>
</dbReference>
<dbReference type="SMART" id="SM00434">
    <property type="entry name" value="TOP4c"/>
    <property type="match status" value="1"/>
</dbReference>
<reference evidence="10 11" key="1">
    <citation type="submission" date="2019-02" db="EMBL/GenBank/DDBJ databases">
        <title>The genomic architecture of introgression among sibling species of bacteria.</title>
        <authorList>
            <person name="Cavassim M.I.A."/>
            <person name="Moeskjaer S."/>
            <person name="Moslemi C."/>
            <person name="Fields B."/>
            <person name="Bachmann A."/>
            <person name="Vilhjalmsson B."/>
            <person name="Schierup M.H."/>
            <person name="Young J.P.W."/>
            <person name="Andersen S.U."/>
        </authorList>
    </citation>
    <scope>NUCLEOTIDE SEQUENCE [LARGE SCALE GENOMIC DNA]</scope>
    <source>
        <strain evidence="10 11">SM92</strain>
    </source>
</reference>
<dbReference type="EC" id="5.6.2.2" evidence="7"/>
<gene>
    <name evidence="7 10" type="primary">parC</name>
    <name evidence="10" type="ORF">ELH40_10715</name>
</gene>
<dbReference type="InterPro" id="IPR013758">
    <property type="entry name" value="Topo_IIA_A/C_ab"/>
</dbReference>
<evidence type="ECO:0000313" key="10">
    <source>
        <dbReference type="EMBL" id="TBC15364.1"/>
    </source>
</evidence>
<proteinExistence type="inferred from homology"/>
<dbReference type="GO" id="GO:0007059">
    <property type="term" value="P:chromosome segregation"/>
    <property type="evidence" value="ECO:0007669"/>
    <property type="project" value="UniProtKB-UniRule"/>
</dbReference>
<comment type="subcellular location">
    <subcellularLocation>
        <location evidence="7">Cell membrane</location>
        <topology evidence="7">Peripheral membrane protein</topology>
    </subcellularLocation>
</comment>
<comment type="similarity">
    <text evidence="7">Belongs to the type II topoisomerase GyrA/ParC subunit family. ParC type 1 subfamily.</text>
</comment>
<keyword evidence="3 7" id="KW-0799">Topoisomerase</keyword>
<dbReference type="GO" id="GO:0003677">
    <property type="term" value="F:DNA binding"/>
    <property type="evidence" value="ECO:0007669"/>
    <property type="project" value="UniProtKB-UniRule"/>
</dbReference>
<name>A0AB38I3P9_9HYPH</name>
<dbReference type="EMBL" id="SIMR01000001">
    <property type="protein sequence ID" value="TBC15364.1"/>
    <property type="molecule type" value="Genomic_DNA"/>
</dbReference>
<dbReference type="GO" id="GO:0003918">
    <property type="term" value="F:DNA topoisomerase type II (double strand cut, ATP-hydrolyzing) activity"/>
    <property type="evidence" value="ECO:0007669"/>
    <property type="project" value="UniProtKB-UniRule"/>
</dbReference>
<comment type="catalytic activity">
    <reaction evidence="1 7 8">
        <text>ATP-dependent breakage, passage and rejoining of double-stranded DNA.</text>
        <dbReference type="EC" id="5.6.2.2"/>
    </reaction>
</comment>
<sequence>MGQEILPPSGGDDDHIQPVDLKAALEQRYLAYALSTIMHRALPDVRDGLKPVHRRIVYAMNEMGLRPNSAFRKCAKIVGEVMGNYHPHGDQSIYDALARLAQDFSQRYTLVNGQGNFGNIDGDSPAAMRYTESKMTAVSELLLEGIDQDAVDFRDTYDESNSEPVVLPGAFPNLLANGSSGIAVGMATSIPSHNAHELCDAALHLIKHPDATVEKLVEFIPGPDFPTGGIIIDSRDSIIESYRTGRGGFRVRAKWQTEDLGRGGYQIVITEIPFQVQKSRLIEKIAELLIARKLPLLEDIRDESAEDIRVVLVPKTRSVDPTILMESMFKLTELESRFPLNMNVLSMGRIPRVMALNEVLKEWLDHRREVLQRRSRFRLAAIDRRLEILSGLLVAYLNIDEVIRIIREEDEPKPVMMARWDLTDNQVEAILNMRLRALRKLEEFEIRKEFDELTKEKGEIEALLSSDDKQWQTVAWEIGEVKKKFAKATEVGRRRTQFADAPETDEEAVQQAMIEKEPITVVISEKGWIRALKGHIADTATLTFKEGDGLKIAFPAQTTDKILIVTTGGKAFTLGGDKLPGGRGHGEPLRIMVDMDNDQAVLTAFLHDPSRKQLIVSTAGNGFVVPEAELVANTRKGKQIMNVALPEETQLLVPVSGDHVAVVGENRKLLVFPLAQVPEMSRGKGVRLQRYKDGGISDVRCFAISDGLIWEDSAGRTFTKNKDELAEWLADRATAGRTVPKGFPRSGKFAG</sequence>
<evidence type="ECO:0000256" key="6">
    <source>
        <dbReference type="ARBA" id="ARBA00023235"/>
    </source>
</evidence>
<keyword evidence="5 7" id="KW-0472">Membrane</keyword>
<dbReference type="GO" id="GO:0005694">
    <property type="term" value="C:chromosome"/>
    <property type="evidence" value="ECO:0007669"/>
    <property type="project" value="InterPro"/>
</dbReference>
<dbReference type="SUPFAM" id="SSF101904">
    <property type="entry name" value="GyrA/ParC C-terminal domain-like"/>
    <property type="match status" value="1"/>
</dbReference>
<keyword evidence="2 7" id="KW-1003">Cell membrane</keyword>
<dbReference type="GO" id="GO:0009330">
    <property type="term" value="C:DNA topoisomerase type II (double strand cut, ATP-hydrolyzing) complex"/>
    <property type="evidence" value="ECO:0007669"/>
    <property type="project" value="UniProtKB-ARBA"/>
</dbReference>
<dbReference type="Pfam" id="PF00521">
    <property type="entry name" value="DNA_topoisoIV"/>
    <property type="match status" value="1"/>
</dbReference>
<dbReference type="GO" id="GO:0005737">
    <property type="term" value="C:cytoplasm"/>
    <property type="evidence" value="ECO:0007669"/>
    <property type="project" value="TreeGrafter"/>
</dbReference>
<dbReference type="PROSITE" id="PS52040">
    <property type="entry name" value="TOPO_IIA"/>
    <property type="match status" value="1"/>
</dbReference>
<dbReference type="Pfam" id="PF03989">
    <property type="entry name" value="DNA_gyraseA_C"/>
    <property type="match status" value="3"/>
</dbReference>
<dbReference type="GO" id="GO:0006265">
    <property type="term" value="P:DNA topological change"/>
    <property type="evidence" value="ECO:0007669"/>
    <property type="project" value="UniProtKB-UniRule"/>
</dbReference>
<evidence type="ECO:0000256" key="2">
    <source>
        <dbReference type="ARBA" id="ARBA00022475"/>
    </source>
</evidence>
<dbReference type="InterPro" id="IPR002205">
    <property type="entry name" value="Topo_IIA_dom_A"/>
</dbReference>
<dbReference type="PANTHER" id="PTHR43493:SF1">
    <property type="entry name" value="DNA TOPOISOMERASE 4 SUBUNIT A"/>
    <property type="match status" value="1"/>
</dbReference>
<feature type="active site" description="O-(5'-phospho-DNA)-tyrosine intermediate" evidence="7 8">
    <location>
        <position position="130"/>
    </location>
</feature>
<dbReference type="InterPro" id="IPR006691">
    <property type="entry name" value="GyrA/parC_rep"/>
</dbReference>
<feature type="site" description="Transition state stabilizer" evidence="7">
    <location>
        <position position="129"/>
    </location>
</feature>
<dbReference type="NCBIfam" id="NF004044">
    <property type="entry name" value="PRK05561.1"/>
    <property type="match status" value="1"/>
</dbReference>
<comment type="caution">
    <text evidence="10">The sequence shown here is derived from an EMBL/GenBank/DDBJ whole genome shotgun (WGS) entry which is preliminary data.</text>
</comment>
<dbReference type="NCBIfam" id="TIGR01062">
    <property type="entry name" value="parC_Gneg"/>
    <property type="match status" value="1"/>
</dbReference>
<evidence type="ECO:0000256" key="4">
    <source>
        <dbReference type="ARBA" id="ARBA00023125"/>
    </source>
</evidence>
<dbReference type="RefSeq" id="WP_018481366.1">
    <property type="nucleotide sequence ID" value="NZ_SIMR01000001.1"/>
</dbReference>
<dbReference type="HAMAP" id="MF_00936">
    <property type="entry name" value="ParC_type1"/>
    <property type="match status" value="1"/>
</dbReference>
<dbReference type="SUPFAM" id="SSF56719">
    <property type="entry name" value="Type II DNA topoisomerase"/>
    <property type="match status" value="1"/>
</dbReference>
<dbReference type="FunFam" id="1.10.268.10:FF:000001">
    <property type="entry name" value="DNA gyrase subunit A"/>
    <property type="match status" value="1"/>
</dbReference>